<dbReference type="PANTHER" id="PTHR12526">
    <property type="entry name" value="GLYCOSYLTRANSFERASE"/>
    <property type="match status" value="1"/>
</dbReference>
<evidence type="ECO:0000259" key="2">
    <source>
        <dbReference type="Pfam" id="PF13439"/>
    </source>
</evidence>
<dbReference type="eggNOG" id="COG0438">
    <property type="taxonomic scope" value="Bacteria"/>
</dbReference>
<dbReference type="HOGENOM" id="CLU_009583_0_3_10"/>
<dbReference type="Proteomes" id="UP000002221">
    <property type="component" value="Chromosome"/>
</dbReference>
<dbReference type="CAZy" id="GT4">
    <property type="family name" value="Glycosyltransferase Family 4"/>
</dbReference>
<accession>D0MGT6</accession>
<protein>
    <submittedName>
        <fullName evidence="3">Glycosyl transferase group 1</fullName>
    </submittedName>
</protein>
<feature type="domain" description="Glycosyl transferase family 1" evidence="1">
    <location>
        <begin position="185"/>
        <end position="346"/>
    </location>
</feature>
<dbReference type="Pfam" id="PF00534">
    <property type="entry name" value="Glycos_transf_1"/>
    <property type="match status" value="1"/>
</dbReference>
<dbReference type="EMBL" id="CP001807">
    <property type="protein sequence ID" value="ACY47721.1"/>
    <property type="molecule type" value="Genomic_DNA"/>
</dbReference>
<keyword evidence="4" id="KW-1185">Reference proteome</keyword>
<proteinExistence type="predicted"/>
<gene>
    <name evidence="3" type="ordered locus">Rmar_0824</name>
</gene>
<evidence type="ECO:0000313" key="3">
    <source>
        <dbReference type="EMBL" id="ACY47721.1"/>
    </source>
</evidence>
<dbReference type="AlphaFoldDB" id="D0MGT6"/>
<dbReference type="SUPFAM" id="SSF53756">
    <property type="entry name" value="UDP-Glycosyltransferase/glycogen phosphorylase"/>
    <property type="match status" value="1"/>
</dbReference>
<keyword evidence="3" id="KW-0808">Transferase</keyword>
<dbReference type="KEGG" id="rmr:Rmar_0824"/>
<dbReference type="InterPro" id="IPR001296">
    <property type="entry name" value="Glyco_trans_1"/>
</dbReference>
<feature type="domain" description="Glycosyltransferase subfamily 4-like N-terminal" evidence="2">
    <location>
        <begin position="12"/>
        <end position="172"/>
    </location>
</feature>
<evidence type="ECO:0000313" key="4">
    <source>
        <dbReference type="Proteomes" id="UP000002221"/>
    </source>
</evidence>
<dbReference type="STRING" id="518766.Rmar_0824"/>
<dbReference type="InterPro" id="IPR028098">
    <property type="entry name" value="Glyco_trans_4-like_N"/>
</dbReference>
<name>D0MGT6_RHOM4</name>
<evidence type="ECO:0000259" key="1">
    <source>
        <dbReference type="Pfam" id="PF00534"/>
    </source>
</evidence>
<reference evidence="3 4" key="1">
    <citation type="journal article" date="2009" name="Stand. Genomic Sci.">
        <title>Complete genome sequence of Rhodothermus marinus type strain (R-10).</title>
        <authorList>
            <person name="Nolan M."/>
            <person name="Tindall B.J."/>
            <person name="Pomrenke H."/>
            <person name="Lapidus A."/>
            <person name="Copeland A."/>
            <person name="Glavina Del Rio T."/>
            <person name="Lucas S."/>
            <person name="Chen F."/>
            <person name="Tice H."/>
            <person name="Cheng J.F."/>
            <person name="Saunders E."/>
            <person name="Han C."/>
            <person name="Bruce D."/>
            <person name="Goodwin L."/>
            <person name="Chain P."/>
            <person name="Pitluck S."/>
            <person name="Ovchinikova G."/>
            <person name="Pati A."/>
            <person name="Ivanova N."/>
            <person name="Mavromatis K."/>
            <person name="Chen A."/>
            <person name="Palaniappan K."/>
            <person name="Land M."/>
            <person name="Hauser L."/>
            <person name="Chang Y.J."/>
            <person name="Jeffries C.D."/>
            <person name="Brettin T."/>
            <person name="Goker M."/>
            <person name="Bristow J."/>
            <person name="Eisen J.A."/>
            <person name="Markowitz V."/>
            <person name="Hugenholtz P."/>
            <person name="Kyrpides N.C."/>
            <person name="Klenk H.P."/>
            <person name="Detter J.C."/>
        </authorList>
    </citation>
    <scope>NUCLEOTIDE SEQUENCE [LARGE SCALE GENOMIC DNA]</scope>
    <source>
        <strain evidence="4">ATCC 43812 / DSM 4252 / R-10</strain>
    </source>
</reference>
<dbReference type="RefSeq" id="WP_012843333.1">
    <property type="nucleotide sequence ID" value="NC_013501.1"/>
</dbReference>
<organism evidence="3 4">
    <name type="scientific">Rhodothermus marinus (strain ATCC 43812 / DSM 4252 / R-10)</name>
    <name type="common">Rhodothermus obamensis</name>
    <dbReference type="NCBI Taxonomy" id="518766"/>
    <lineage>
        <taxon>Bacteria</taxon>
        <taxon>Pseudomonadati</taxon>
        <taxon>Rhodothermota</taxon>
        <taxon>Rhodothermia</taxon>
        <taxon>Rhodothermales</taxon>
        <taxon>Rhodothermaceae</taxon>
        <taxon>Rhodothermus</taxon>
    </lineage>
</organism>
<dbReference type="Gene3D" id="3.40.50.2000">
    <property type="entry name" value="Glycogen Phosphorylase B"/>
    <property type="match status" value="2"/>
</dbReference>
<dbReference type="GO" id="GO:0016757">
    <property type="term" value="F:glycosyltransferase activity"/>
    <property type="evidence" value="ECO:0007669"/>
    <property type="project" value="InterPro"/>
</dbReference>
<dbReference type="Pfam" id="PF13439">
    <property type="entry name" value="Glyco_transf_4"/>
    <property type="match status" value="1"/>
</dbReference>
<dbReference type="PANTHER" id="PTHR12526:SF638">
    <property type="entry name" value="SPORE COAT PROTEIN SA"/>
    <property type="match status" value="1"/>
</dbReference>
<dbReference type="OrthoDB" id="7560678at2"/>
<sequence>MKCLHVITGLTYGGGETQLVRITTQLKLRGWDVRVVSITPPKAYRDELESAGIPVTTLNITQKIPSTKFLKLAQLIRSWQPDVVHSHMVHANILTRLTRLVTEIPVLICTAQNIIEKGQRGSLKLRELSYRITDPLCDITTQVSKAGLKRYIDIKAVSPHKIRYIPNAVDTTKFRPDKTYRINLRKELELDNYFLWLSVGRLVEAKDYPSLFHAFQKVLRKNRNTRLMIAGDGPLYSTLRNLAIKLEIDQYVLFMGIRDDIPRLMNAADAFVMSSEWEGMPLVLQEAASCALPIVATDVGGNSEVVIDEETGFLVPPKNPEALAQAMLKLMNLPIQQRIAMGIKGRNYMENVYSLDQIVNQWESLYFELINKKQKKHKANTTKY</sequence>